<evidence type="ECO:0000313" key="1">
    <source>
        <dbReference type="EMBL" id="GHC39304.1"/>
    </source>
</evidence>
<name>A0ABQ3FSS8_9RHOB</name>
<dbReference type="EMBL" id="BMYI01000027">
    <property type="protein sequence ID" value="GHC39304.1"/>
    <property type="molecule type" value="Genomic_DNA"/>
</dbReference>
<dbReference type="PROSITE" id="PS50890">
    <property type="entry name" value="PUA"/>
    <property type="match status" value="1"/>
</dbReference>
<evidence type="ECO:0000313" key="2">
    <source>
        <dbReference type="Proteomes" id="UP000658305"/>
    </source>
</evidence>
<keyword evidence="2" id="KW-1185">Reference proteome</keyword>
<protein>
    <recommendedName>
        <fullName evidence="3">ParB-like nuclease domain-containing protein</fullName>
    </recommendedName>
</protein>
<dbReference type="Proteomes" id="UP000658305">
    <property type="component" value="Unassembled WGS sequence"/>
</dbReference>
<evidence type="ECO:0008006" key="3">
    <source>
        <dbReference type="Google" id="ProtNLM"/>
    </source>
</evidence>
<accession>A0ABQ3FSS8</accession>
<organism evidence="1 2">
    <name type="scientific">Gemmobacter nanjingensis</name>
    <dbReference type="NCBI Taxonomy" id="488454"/>
    <lineage>
        <taxon>Bacteria</taxon>
        <taxon>Pseudomonadati</taxon>
        <taxon>Pseudomonadota</taxon>
        <taxon>Alphaproteobacteria</taxon>
        <taxon>Rhodobacterales</taxon>
        <taxon>Paracoccaceae</taxon>
        <taxon>Gemmobacter</taxon>
    </lineage>
</organism>
<gene>
    <name evidence="1" type="ORF">GCM10007291_46280</name>
</gene>
<dbReference type="RefSeq" id="WP_189382584.1">
    <property type="nucleotide sequence ID" value="NZ_BMYI01000027.1"/>
</dbReference>
<proteinExistence type="predicted"/>
<comment type="caution">
    <text evidence="1">The sequence shown here is derived from an EMBL/GenBank/DDBJ whole genome shotgun (WGS) entry which is preliminary data.</text>
</comment>
<sequence length="198" mass="22173">MPADTENEPNFDEIKRLLARGLVMNTAKEVAEGKRDEAFEVARADEERTLRTWCRGKKNIPTALEAVWDLTPEKFYLALDGAYPGNHASAAFVIIEADIDEVNRRLTTAASRDKDPWHAQYKRKSCGIAYRWLKGTAVTPPLLREVQGQIHIEGGMHRFHLARHYGTTRMPFLVQEAELAAVLALIPSAALGAVHTEI</sequence>
<reference evidence="2" key="1">
    <citation type="journal article" date="2019" name="Int. J. Syst. Evol. Microbiol.">
        <title>The Global Catalogue of Microorganisms (GCM) 10K type strain sequencing project: providing services to taxonomists for standard genome sequencing and annotation.</title>
        <authorList>
            <consortium name="The Broad Institute Genomics Platform"/>
            <consortium name="The Broad Institute Genome Sequencing Center for Infectious Disease"/>
            <person name="Wu L."/>
            <person name="Ma J."/>
        </authorList>
    </citation>
    <scope>NUCLEOTIDE SEQUENCE [LARGE SCALE GENOMIC DNA]</scope>
    <source>
        <strain evidence="2">KCTC 23298</strain>
    </source>
</reference>